<evidence type="ECO:0000256" key="7">
    <source>
        <dbReference type="ARBA" id="ARBA00022741"/>
    </source>
</evidence>
<evidence type="ECO:0000256" key="11">
    <source>
        <dbReference type="ARBA" id="ARBA00022989"/>
    </source>
</evidence>
<dbReference type="Pfam" id="PF10660">
    <property type="entry name" value="MitoNEET_N"/>
    <property type="match status" value="1"/>
</dbReference>
<dbReference type="GO" id="GO:0005634">
    <property type="term" value="C:nucleus"/>
    <property type="evidence" value="ECO:0007669"/>
    <property type="project" value="TreeGrafter"/>
</dbReference>
<dbReference type="InterPro" id="IPR019610">
    <property type="entry name" value="FeS-contain_mitoNEET_N"/>
</dbReference>
<protein>
    <recommendedName>
        <fullName evidence="19">Kinase</fullName>
        <ecNumber evidence="19">2.7.-.-</ecNumber>
    </recommendedName>
</protein>
<dbReference type="InterPro" id="IPR038286">
    <property type="entry name" value="IPK_sf"/>
</dbReference>
<dbReference type="EC" id="2.7.-.-" evidence="19"/>
<dbReference type="GO" id="GO:0005741">
    <property type="term" value="C:mitochondrial outer membrane"/>
    <property type="evidence" value="ECO:0007669"/>
    <property type="project" value="UniProtKB-SubCell"/>
</dbReference>
<organism evidence="22 23">
    <name type="scientific">Acipenser ruthenus</name>
    <name type="common">Sterlet sturgeon</name>
    <dbReference type="NCBI Taxonomy" id="7906"/>
    <lineage>
        <taxon>Eukaryota</taxon>
        <taxon>Metazoa</taxon>
        <taxon>Chordata</taxon>
        <taxon>Craniata</taxon>
        <taxon>Vertebrata</taxon>
        <taxon>Euteleostomi</taxon>
        <taxon>Actinopterygii</taxon>
        <taxon>Chondrostei</taxon>
        <taxon>Acipenseriformes</taxon>
        <taxon>Acipenseridae</taxon>
        <taxon>Acipenser</taxon>
    </lineage>
</organism>
<comment type="catalytic activity">
    <reaction evidence="17">
        <text>1D-myo-inositol 1,4,5-trisphosphate + 2 ATP = 1D-myo-inositol 1,3,4,5,6-pentakisphosphate + 2 ADP + 2 H(+)</text>
        <dbReference type="Rhea" id="RHEA:32359"/>
        <dbReference type="ChEBI" id="CHEBI:15378"/>
        <dbReference type="ChEBI" id="CHEBI:30616"/>
        <dbReference type="ChEBI" id="CHEBI:57733"/>
        <dbReference type="ChEBI" id="CHEBI:203600"/>
        <dbReference type="ChEBI" id="CHEBI:456216"/>
        <dbReference type="EC" id="2.7.1.151"/>
    </reaction>
</comment>
<dbReference type="GO" id="GO:0046872">
    <property type="term" value="F:metal ion binding"/>
    <property type="evidence" value="ECO:0007669"/>
    <property type="project" value="UniProtKB-KW"/>
</dbReference>
<dbReference type="Pfam" id="PF03770">
    <property type="entry name" value="IPK"/>
    <property type="match status" value="1"/>
</dbReference>
<gene>
    <name evidence="22" type="ORF">EOD39_3572</name>
</gene>
<evidence type="ECO:0000256" key="3">
    <source>
        <dbReference type="ARBA" id="ARBA00022679"/>
    </source>
</evidence>
<comment type="catalytic activity">
    <reaction evidence="18">
        <text>1D-myo-inositol 1,3,4,6-tetrakisphosphate + ATP = 1D-myo-inositol 1,3,4,5,6-pentakisphosphate + ADP + H(+)</text>
        <dbReference type="Rhea" id="RHEA:12717"/>
        <dbReference type="ChEBI" id="CHEBI:15378"/>
        <dbReference type="ChEBI" id="CHEBI:30616"/>
        <dbReference type="ChEBI" id="CHEBI:57660"/>
        <dbReference type="ChEBI" id="CHEBI:57733"/>
        <dbReference type="ChEBI" id="CHEBI:456216"/>
        <dbReference type="EC" id="2.7.1.140"/>
    </reaction>
</comment>
<dbReference type="AlphaFoldDB" id="A0A444UMM3"/>
<keyword evidence="6" id="KW-0479">Metal-binding</keyword>
<keyword evidence="11" id="KW-1133">Transmembrane helix</keyword>
<dbReference type="Gene3D" id="3.40.5.90">
    <property type="entry name" value="CDGSH iron-sulfur domain, mitoNEET-type"/>
    <property type="match status" value="1"/>
</dbReference>
<keyword evidence="23" id="KW-1185">Reference proteome</keyword>
<evidence type="ECO:0000256" key="20">
    <source>
        <dbReference type="SAM" id="MobiDB-lite"/>
    </source>
</evidence>
<dbReference type="InterPro" id="IPR005522">
    <property type="entry name" value="IPK"/>
</dbReference>
<dbReference type="EMBL" id="SCEB01214254">
    <property type="protein sequence ID" value="RXM36361.1"/>
    <property type="molecule type" value="Genomic_DNA"/>
</dbReference>
<evidence type="ECO:0000256" key="17">
    <source>
        <dbReference type="ARBA" id="ARBA00036164"/>
    </source>
</evidence>
<evidence type="ECO:0000259" key="21">
    <source>
        <dbReference type="SMART" id="SM00704"/>
    </source>
</evidence>
<comment type="subcellular location">
    <subcellularLocation>
        <location evidence="1">Mitochondrion outer membrane</location>
        <topology evidence="1">Single-pass membrane protein</topology>
    </subcellularLocation>
</comment>
<dbReference type="GO" id="GO:0051537">
    <property type="term" value="F:2 iron, 2 sulfur cluster binding"/>
    <property type="evidence" value="ECO:0007669"/>
    <property type="project" value="UniProtKB-KW"/>
</dbReference>
<keyword evidence="4" id="KW-0812">Transmembrane</keyword>
<evidence type="ECO:0000313" key="22">
    <source>
        <dbReference type="EMBL" id="RXM36361.1"/>
    </source>
</evidence>
<keyword evidence="3 19" id="KW-0808">Transferase</keyword>
<dbReference type="Gene3D" id="3.30.470.160">
    <property type="entry name" value="Inositol polyphosphate kinase"/>
    <property type="match status" value="1"/>
</dbReference>
<evidence type="ECO:0000256" key="19">
    <source>
        <dbReference type="RuleBase" id="RU363090"/>
    </source>
</evidence>
<evidence type="ECO:0000256" key="2">
    <source>
        <dbReference type="ARBA" id="ARBA00007374"/>
    </source>
</evidence>
<evidence type="ECO:0000256" key="18">
    <source>
        <dbReference type="ARBA" id="ARBA00036525"/>
    </source>
</evidence>
<evidence type="ECO:0000256" key="8">
    <source>
        <dbReference type="ARBA" id="ARBA00022777"/>
    </source>
</evidence>
<evidence type="ECO:0000256" key="12">
    <source>
        <dbReference type="ARBA" id="ARBA00023004"/>
    </source>
</evidence>
<evidence type="ECO:0000256" key="16">
    <source>
        <dbReference type="ARBA" id="ARBA00034078"/>
    </source>
</evidence>
<comment type="similarity">
    <text evidence="2 19">Belongs to the inositol phosphokinase (IPK) family.</text>
</comment>
<feature type="compositionally biased region" description="Basic and acidic residues" evidence="20">
    <location>
        <begin position="103"/>
        <end position="116"/>
    </location>
</feature>
<dbReference type="SMART" id="SM00704">
    <property type="entry name" value="ZnF_CDGSH"/>
    <property type="match status" value="1"/>
</dbReference>
<dbReference type="GO" id="GO:0005524">
    <property type="term" value="F:ATP binding"/>
    <property type="evidence" value="ECO:0007669"/>
    <property type="project" value="UniProtKB-KW"/>
</dbReference>
<dbReference type="PANTHER" id="PTHR12400:SF51">
    <property type="entry name" value="INOSITOL POLYPHOSPHATE MULTIKINASE"/>
    <property type="match status" value="1"/>
</dbReference>
<accession>A0A444UMM3</accession>
<feature type="region of interest" description="Disordered" evidence="20">
    <location>
        <begin position="103"/>
        <end position="123"/>
    </location>
</feature>
<comment type="caution">
    <text evidence="22">The sequence shown here is derived from an EMBL/GenBank/DDBJ whole genome shotgun (WGS) entry which is preliminary data.</text>
</comment>
<keyword evidence="13" id="KW-0411">Iron-sulfur</keyword>
<dbReference type="InterPro" id="IPR018967">
    <property type="entry name" value="FeS-contain_CDGSH-typ"/>
</dbReference>
<name>A0A444UMM3_ACIRT</name>
<dbReference type="GO" id="GO:0008440">
    <property type="term" value="F:inositol-1,4,5-trisphosphate 3-kinase activity"/>
    <property type="evidence" value="ECO:0007669"/>
    <property type="project" value="TreeGrafter"/>
</dbReference>
<comment type="cofactor">
    <cofactor evidence="16">
        <name>[2Fe-2S] cluster</name>
        <dbReference type="ChEBI" id="CHEBI:190135"/>
    </cofactor>
</comment>
<dbReference type="PANTHER" id="PTHR12400">
    <property type="entry name" value="INOSITOL POLYPHOSPHATE KINASE"/>
    <property type="match status" value="1"/>
</dbReference>
<dbReference type="GO" id="GO:0047326">
    <property type="term" value="F:inositol-1,3,4,6-tetrakisphosphate 5-kinase activity"/>
    <property type="evidence" value="ECO:0007669"/>
    <property type="project" value="RHEA"/>
</dbReference>
<comment type="function">
    <text evidence="15">Regulator of autophagy that contributes to antagonize becn1-mediated cellular autophagy at the endoplasmic reticulum. Participates in the interaction of bcl2 with becn1 and is required for bcl2-mediated depression of endoplasmic reticulum Ca(2+) stores during autophagy.</text>
</comment>
<evidence type="ECO:0000256" key="9">
    <source>
        <dbReference type="ARBA" id="ARBA00022787"/>
    </source>
</evidence>
<proteinExistence type="inferred from homology"/>
<evidence type="ECO:0000256" key="6">
    <source>
        <dbReference type="ARBA" id="ARBA00022723"/>
    </source>
</evidence>
<evidence type="ECO:0000256" key="5">
    <source>
        <dbReference type="ARBA" id="ARBA00022714"/>
    </source>
</evidence>
<keyword evidence="7" id="KW-0547">Nucleotide-binding</keyword>
<evidence type="ECO:0000256" key="14">
    <source>
        <dbReference type="ARBA" id="ARBA00023136"/>
    </source>
</evidence>
<feature type="domain" description="Iron-binding zinc finger CDGSH type" evidence="21">
    <location>
        <begin position="53"/>
        <end position="85"/>
    </location>
</feature>
<evidence type="ECO:0000256" key="15">
    <source>
        <dbReference type="ARBA" id="ARBA00025195"/>
    </source>
</evidence>
<keyword evidence="9" id="KW-0496">Mitochondrion</keyword>
<evidence type="ECO:0000256" key="1">
    <source>
        <dbReference type="ARBA" id="ARBA00004572"/>
    </source>
</evidence>
<dbReference type="GO" id="GO:0032958">
    <property type="term" value="P:inositol phosphate biosynthetic process"/>
    <property type="evidence" value="ECO:0007669"/>
    <property type="project" value="InterPro"/>
</dbReference>
<keyword evidence="8 19" id="KW-0418">Kinase</keyword>
<evidence type="ECO:0000256" key="4">
    <source>
        <dbReference type="ARBA" id="ARBA00022692"/>
    </source>
</evidence>
<evidence type="ECO:0000256" key="10">
    <source>
        <dbReference type="ARBA" id="ARBA00022840"/>
    </source>
</evidence>
<keyword evidence="14" id="KW-0472">Membrane</keyword>
<dbReference type="SUPFAM" id="SSF56104">
    <property type="entry name" value="SAICAR synthase-like"/>
    <property type="match status" value="1"/>
</dbReference>
<keyword evidence="5" id="KW-0001">2Fe-2S</keyword>
<keyword evidence="12" id="KW-0408">Iron</keyword>
<dbReference type="Proteomes" id="UP000289886">
    <property type="component" value="Unassembled WGS sequence"/>
</dbReference>
<reference evidence="22 23" key="1">
    <citation type="submission" date="2019-01" db="EMBL/GenBank/DDBJ databases">
        <title>Draft Genome and Complete Hox-Cluster Characterization of the Sterlet Sturgeon (Acipenser ruthenus).</title>
        <authorList>
            <person name="Wei Q."/>
        </authorList>
    </citation>
    <scope>NUCLEOTIDE SEQUENCE [LARGE SCALE GENOMIC DNA]</scope>
    <source>
        <strain evidence="22">WHYD16114868_AA</strain>
        <tissue evidence="22">Blood</tissue>
    </source>
</reference>
<dbReference type="InterPro" id="IPR042216">
    <property type="entry name" value="MitoNEET_CISD"/>
</dbReference>
<evidence type="ECO:0000313" key="23">
    <source>
        <dbReference type="Proteomes" id="UP000289886"/>
    </source>
</evidence>
<evidence type="ECO:0000256" key="13">
    <source>
        <dbReference type="ARBA" id="ARBA00023014"/>
    </source>
</evidence>
<sequence length="497" mass="56109">MNARSMSKAELIAAISLTAGAAAIGYMAYKTFMSKEKCCKTRVNLEIQKDNPKVVHAFDIEDLGDKAVYCRCWRSKKTSKMTTQHQIVDSSLTLGQNQIISCDSDRSASEKEKRNTQDGSQKHLNGCVPLSHQVAGHKYGVDKVGILQHPDGTVLKQLQPPPRGPRELKFYSMVYDEHCCDPVLLDLQMHLPKYYGTWTPADAPNDLYLKLDDVTRKFNKPCIMDVKIGQKSYDPYALKEKKDQQIRKYPLMEEIGFLVLGMRIYQVNTDSYETHDQHYGRGLIKETIKDGLTKFFFNGNSVRKDAIAASIQKVQKILQWFQSQSQLHFYASSLLFVYEGSSQQTAQMKRKAGSLADVSAAPKGCPTDGEVLEYNNNVCVIGSMENGRTMASFGQSLSNMYALHKKGCSQGHRNDVPLQIETREQDNSLWKCTTPPNGNKPQLEKESHHMPAVMQKPNEVEVRMIDFAHVFPSNTKDEGYVYGLKNLLTVLQQILNN</sequence>
<keyword evidence="9" id="KW-1000">Mitochondrion outer membrane</keyword>
<keyword evidence="10" id="KW-0067">ATP-binding</keyword>